<dbReference type="GeneID" id="92097434"/>
<dbReference type="RefSeq" id="XP_066709332.1">
    <property type="nucleotide sequence ID" value="XM_066864371.1"/>
</dbReference>
<accession>A0ABR1T7A6</accession>
<evidence type="ECO:0000256" key="1">
    <source>
        <dbReference type="PROSITE-ProRule" id="PRU00042"/>
    </source>
</evidence>
<gene>
    <name evidence="3" type="ORF">PG994_012962</name>
</gene>
<comment type="caution">
    <text evidence="3">The sequence shown here is derived from an EMBL/GenBank/DDBJ whole genome shotgun (WGS) entry which is preliminary data.</text>
</comment>
<evidence type="ECO:0000259" key="2">
    <source>
        <dbReference type="PROSITE" id="PS50157"/>
    </source>
</evidence>
<reference evidence="3 4" key="1">
    <citation type="submission" date="2023-01" db="EMBL/GenBank/DDBJ databases">
        <title>Analysis of 21 Apiospora genomes using comparative genomics revels a genus with tremendous synthesis potential of carbohydrate active enzymes and secondary metabolites.</title>
        <authorList>
            <person name="Sorensen T."/>
        </authorList>
    </citation>
    <scope>NUCLEOTIDE SEQUENCE [LARGE SCALE GENOMIC DNA]</scope>
    <source>
        <strain evidence="3 4">CBS 135458</strain>
    </source>
</reference>
<proteinExistence type="predicted"/>
<dbReference type="Proteomes" id="UP001480595">
    <property type="component" value="Unassembled WGS sequence"/>
</dbReference>
<dbReference type="InterPro" id="IPR013087">
    <property type="entry name" value="Znf_C2H2_type"/>
</dbReference>
<dbReference type="PROSITE" id="PS50157">
    <property type="entry name" value="ZINC_FINGER_C2H2_2"/>
    <property type="match status" value="1"/>
</dbReference>
<dbReference type="EMBL" id="JAQQWL010000013">
    <property type="protein sequence ID" value="KAK8042479.1"/>
    <property type="molecule type" value="Genomic_DNA"/>
</dbReference>
<keyword evidence="1" id="KW-0862">Zinc</keyword>
<name>A0ABR1T7A6_9PEZI</name>
<keyword evidence="1" id="KW-0863">Zinc-finger</keyword>
<keyword evidence="4" id="KW-1185">Reference proteome</keyword>
<sequence>MRRHVNSTHMGTVCQVTSCGHTTATEAELKEHLCMHVRSTPLPCQRRWRPPVHVRLDQLQPDVLAVQQRQRVL</sequence>
<keyword evidence="1" id="KW-0479">Metal-binding</keyword>
<organism evidence="3 4">
    <name type="scientific">Apiospora phragmitis</name>
    <dbReference type="NCBI Taxonomy" id="2905665"/>
    <lineage>
        <taxon>Eukaryota</taxon>
        <taxon>Fungi</taxon>
        <taxon>Dikarya</taxon>
        <taxon>Ascomycota</taxon>
        <taxon>Pezizomycotina</taxon>
        <taxon>Sordariomycetes</taxon>
        <taxon>Xylariomycetidae</taxon>
        <taxon>Amphisphaeriales</taxon>
        <taxon>Apiosporaceae</taxon>
        <taxon>Apiospora</taxon>
    </lineage>
</organism>
<feature type="domain" description="C2H2-type" evidence="2">
    <location>
        <begin position="12"/>
        <end position="41"/>
    </location>
</feature>
<evidence type="ECO:0000313" key="4">
    <source>
        <dbReference type="Proteomes" id="UP001480595"/>
    </source>
</evidence>
<protein>
    <recommendedName>
        <fullName evidence="2">C2H2-type domain-containing protein</fullName>
    </recommendedName>
</protein>
<evidence type="ECO:0000313" key="3">
    <source>
        <dbReference type="EMBL" id="KAK8042479.1"/>
    </source>
</evidence>